<proteinExistence type="predicted"/>
<evidence type="ECO:0000313" key="1">
    <source>
        <dbReference type="EMBL" id="KAJ4452245.1"/>
    </source>
</evidence>
<gene>
    <name evidence="1" type="ORF">ANN_03763</name>
</gene>
<evidence type="ECO:0000313" key="2">
    <source>
        <dbReference type="Proteomes" id="UP001148838"/>
    </source>
</evidence>
<organism evidence="1 2">
    <name type="scientific">Periplaneta americana</name>
    <name type="common">American cockroach</name>
    <name type="synonym">Blatta americana</name>
    <dbReference type="NCBI Taxonomy" id="6978"/>
    <lineage>
        <taxon>Eukaryota</taxon>
        <taxon>Metazoa</taxon>
        <taxon>Ecdysozoa</taxon>
        <taxon>Arthropoda</taxon>
        <taxon>Hexapoda</taxon>
        <taxon>Insecta</taxon>
        <taxon>Pterygota</taxon>
        <taxon>Neoptera</taxon>
        <taxon>Polyneoptera</taxon>
        <taxon>Dictyoptera</taxon>
        <taxon>Blattodea</taxon>
        <taxon>Blattoidea</taxon>
        <taxon>Blattidae</taxon>
        <taxon>Blattinae</taxon>
        <taxon>Periplaneta</taxon>
    </lineage>
</organism>
<keyword evidence="2" id="KW-1185">Reference proteome</keyword>
<reference evidence="1 2" key="1">
    <citation type="journal article" date="2022" name="Allergy">
        <title>Genome assembly and annotation of Periplaneta americana reveal a comprehensive cockroach allergen profile.</title>
        <authorList>
            <person name="Wang L."/>
            <person name="Xiong Q."/>
            <person name="Saelim N."/>
            <person name="Wang L."/>
            <person name="Nong W."/>
            <person name="Wan A.T."/>
            <person name="Shi M."/>
            <person name="Liu X."/>
            <person name="Cao Q."/>
            <person name="Hui J.H.L."/>
            <person name="Sookrung N."/>
            <person name="Leung T.F."/>
            <person name="Tungtrongchitr A."/>
            <person name="Tsui S.K.W."/>
        </authorList>
    </citation>
    <scope>NUCLEOTIDE SEQUENCE [LARGE SCALE GENOMIC DNA]</scope>
    <source>
        <strain evidence="1">PWHHKU_190912</strain>
    </source>
</reference>
<dbReference type="EMBL" id="JAJSOF020000001">
    <property type="protein sequence ID" value="KAJ4452245.1"/>
    <property type="molecule type" value="Genomic_DNA"/>
</dbReference>
<comment type="caution">
    <text evidence="1">The sequence shown here is derived from an EMBL/GenBank/DDBJ whole genome shotgun (WGS) entry which is preliminary data.</text>
</comment>
<dbReference type="Gene3D" id="3.30.420.10">
    <property type="entry name" value="Ribonuclease H-like superfamily/Ribonuclease H"/>
    <property type="match status" value="1"/>
</dbReference>
<name>A0ABQ8TZX8_PERAM</name>
<sequence>MNDVIDNPADCELKDFLGGTCFGSDEKLKKTVNTWLNELAAEEYNTGILKLVNRYDKCLNYFYYHRYYYYDYFYYYYYYYYYNYKYYHCHYY</sequence>
<protein>
    <submittedName>
        <fullName evidence="1">Uncharacterized protein</fullName>
    </submittedName>
</protein>
<dbReference type="Proteomes" id="UP001148838">
    <property type="component" value="Unassembled WGS sequence"/>
</dbReference>
<accession>A0ABQ8TZX8</accession>
<dbReference type="InterPro" id="IPR036397">
    <property type="entry name" value="RNaseH_sf"/>
</dbReference>